<dbReference type="Gene3D" id="1.10.1740.10">
    <property type="match status" value="1"/>
</dbReference>
<evidence type="ECO:0000256" key="3">
    <source>
        <dbReference type="ARBA" id="ARBA00023082"/>
    </source>
</evidence>
<dbReference type="InterPro" id="IPR007627">
    <property type="entry name" value="RNA_pol_sigma70_r2"/>
</dbReference>
<dbReference type="Pfam" id="PF08281">
    <property type="entry name" value="Sigma70_r4_2"/>
    <property type="match status" value="1"/>
</dbReference>
<dbReference type="GO" id="GO:0006352">
    <property type="term" value="P:DNA-templated transcription initiation"/>
    <property type="evidence" value="ECO:0007669"/>
    <property type="project" value="InterPro"/>
</dbReference>
<dbReference type="NCBIfam" id="TIGR02937">
    <property type="entry name" value="sigma70-ECF"/>
    <property type="match status" value="1"/>
</dbReference>
<keyword evidence="8" id="KW-1185">Reference proteome</keyword>
<dbReference type="InterPro" id="IPR039425">
    <property type="entry name" value="RNA_pol_sigma-70-like"/>
</dbReference>
<dbReference type="SUPFAM" id="SSF88659">
    <property type="entry name" value="Sigma3 and sigma4 domains of RNA polymerase sigma factors"/>
    <property type="match status" value="1"/>
</dbReference>
<dbReference type="GO" id="GO:0003677">
    <property type="term" value="F:DNA binding"/>
    <property type="evidence" value="ECO:0007669"/>
    <property type="project" value="InterPro"/>
</dbReference>
<dbReference type="InterPro" id="IPR014284">
    <property type="entry name" value="RNA_pol_sigma-70_dom"/>
</dbReference>
<gene>
    <name evidence="7" type="ORF">D1013_04505</name>
</gene>
<organism evidence="7 8">
    <name type="scientific">Euzebyella marina</name>
    <dbReference type="NCBI Taxonomy" id="1761453"/>
    <lineage>
        <taxon>Bacteria</taxon>
        <taxon>Pseudomonadati</taxon>
        <taxon>Bacteroidota</taxon>
        <taxon>Flavobacteriia</taxon>
        <taxon>Flavobacteriales</taxon>
        <taxon>Flavobacteriaceae</taxon>
        <taxon>Euzebyella</taxon>
    </lineage>
</organism>
<keyword evidence="2" id="KW-0805">Transcription regulation</keyword>
<sequence length="204" mass="23765">MPPQIVSYPKNMMPEYSQNVKIKTSSPHSGEDDFNTMYKFYKPKLFVIANSYISSKEDVEEIVHDVLIKLWEKKDKLNVKSNFTAYVYSMTRNACLDYLRARKNKLSKELSADQQEYWLNYSALADDAASNIIADELQHLVDNTIQDLPEKCKRVFQKSRIDGLAHKQISKEMEISTKTVENHITKALRELKTALKEYLPLFLF</sequence>
<evidence type="ECO:0000313" key="7">
    <source>
        <dbReference type="EMBL" id="AYN66695.1"/>
    </source>
</evidence>
<dbReference type="KEGG" id="emar:D1013_04505"/>
<feature type="domain" description="RNA polymerase sigma factor 70 region 4 type 2" evidence="6">
    <location>
        <begin position="140"/>
        <end position="191"/>
    </location>
</feature>
<dbReference type="AlphaFoldDB" id="A0A3G2L378"/>
<dbReference type="InterPro" id="IPR013324">
    <property type="entry name" value="RNA_pol_sigma_r3/r4-like"/>
</dbReference>
<dbReference type="NCBIfam" id="TIGR02985">
    <property type="entry name" value="Sig70_bacteroi1"/>
    <property type="match status" value="1"/>
</dbReference>
<evidence type="ECO:0000259" key="5">
    <source>
        <dbReference type="Pfam" id="PF04542"/>
    </source>
</evidence>
<reference evidence="7 8" key="1">
    <citation type="submission" date="2018-08" db="EMBL/GenBank/DDBJ databases">
        <title>The reduced genetic potential of extracellular carbohydrate catabolism in Euzebyella marina RN62, a Flavobacteriia bacterium isolated from the hadal water.</title>
        <authorList>
            <person name="Xue C."/>
        </authorList>
    </citation>
    <scope>NUCLEOTIDE SEQUENCE [LARGE SCALE GENOMIC DNA]</scope>
    <source>
        <strain evidence="7 8">RN62</strain>
    </source>
</reference>
<comment type="similarity">
    <text evidence="1">Belongs to the sigma-70 factor family. ECF subfamily.</text>
</comment>
<proteinExistence type="inferred from homology"/>
<evidence type="ECO:0000256" key="2">
    <source>
        <dbReference type="ARBA" id="ARBA00023015"/>
    </source>
</evidence>
<dbReference type="Proteomes" id="UP000276309">
    <property type="component" value="Chromosome"/>
</dbReference>
<dbReference type="InterPro" id="IPR013325">
    <property type="entry name" value="RNA_pol_sigma_r2"/>
</dbReference>
<dbReference type="SUPFAM" id="SSF88946">
    <property type="entry name" value="Sigma2 domain of RNA polymerase sigma factors"/>
    <property type="match status" value="1"/>
</dbReference>
<dbReference type="InterPro" id="IPR000792">
    <property type="entry name" value="Tscrpt_reg_LuxR_C"/>
</dbReference>
<keyword evidence="4" id="KW-0804">Transcription</keyword>
<dbReference type="PRINTS" id="PR00038">
    <property type="entry name" value="HTHLUXR"/>
</dbReference>
<feature type="domain" description="RNA polymerase sigma-70 region 2" evidence="5">
    <location>
        <begin position="38"/>
        <end position="103"/>
    </location>
</feature>
<dbReference type="PANTHER" id="PTHR43133">
    <property type="entry name" value="RNA POLYMERASE ECF-TYPE SIGMA FACTO"/>
    <property type="match status" value="1"/>
</dbReference>
<dbReference type="OrthoDB" id="1100095at2"/>
<accession>A0A3G2L378</accession>
<evidence type="ECO:0000256" key="4">
    <source>
        <dbReference type="ARBA" id="ARBA00023163"/>
    </source>
</evidence>
<dbReference type="Pfam" id="PF04542">
    <property type="entry name" value="Sigma70_r2"/>
    <property type="match status" value="1"/>
</dbReference>
<dbReference type="InterPro" id="IPR013249">
    <property type="entry name" value="RNA_pol_sigma70_r4_t2"/>
</dbReference>
<dbReference type="InterPro" id="IPR036388">
    <property type="entry name" value="WH-like_DNA-bd_sf"/>
</dbReference>
<name>A0A3G2L378_9FLAO</name>
<protein>
    <submittedName>
        <fullName evidence="7">RNA polymerase sigma-70 factor</fullName>
    </submittedName>
</protein>
<evidence type="ECO:0000259" key="6">
    <source>
        <dbReference type="Pfam" id="PF08281"/>
    </source>
</evidence>
<dbReference type="InterPro" id="IPR014327">
    <property type="entry name" value="RNA_pol_sigma70_bacteroid"/>
</dbReference>
<evidence type="ECO:0000256" key="1">
    <source>
        <dbReference type="ARBA" id="ARBA00010641"/>
    </source>
</evidence>
<dbReference type="GO" id="GO:0016987">
    <property type="term" value="F:sigma factor activity"/>
    <property type="evidence" value="ECO:0007669"/>
    <property type="project" value="UniProtKB-KW"/>
</dbReference>
<evidence type="ECO:0000313" key="8">
    <source>
        <dbReference type="Proteomes" id="UP000276309"/>
    </source>
</evidence>
<keyword evidence="3" id="KW-0731">Sigma factor</keyword>
<dbReference type="EMBL" id="CP032050">
    <property type="protein sequence ID" value="AYN66695.1"/>
    <property type="molecule type" value="Genomic_DNA"/>
</dbReference>
<dbReference type="Gene3D" id="1.10.10.10">
    <property type="entry name" value="Winged helix-like DNA-binding domain superfamily/Winged helix DNA-binding domain"/>
    <property type="match status" value="1"/>
</dbReference>
<dbReference type="PANTHER" id="PTHR43133:SF46">
    <property type="entry name" value="RNA POLYMERASE SIGMA-70 FACTOR ECF SUBFAMILY"/>
    <property type="match status" value="1"/>
</dbReference>